<dbReference type="AlphaFoldDB" id="A0A4S5EET8"/>
<dbReference type="PANTHER" id="PTHR44846:SF17">
    <property type="entry name" value="GNTR-FAMILY TRANSCRIPTIONAL REGULATOR"/>
    <property type="match status" value="1"/>
</dbReference>
<accession>A0A4S5EET8</accession>
<dbReference type="Pfam" id="PF00392">
    <property type="entry name" value="GntR"/>
    <property type="match status" value="1"/>
</dbReference>
<evidence type="ECO:0000256" key="1">
    <source>
        <dbReference type="ARBA" id="ARBA00023015"/>
    </source>
</evidence>
<dbReference type="PANTHER" id="PTHR44846">
    <property type="entry name" value="MANNOSYL-D-GLYCERATE TRANSPORT/METABOLISM SYSTEM REPRESSOR MNGR-RELATED"/>
    <property type="match status" value="1"/>
</dbReference>
<evidence type="ECO:0000259" key="5">
    <source>
        <dbReference type="PROSITE" id="PS50949"/>
    </source>
</evidence>
<dbReference type="EMBL" id="SSXH01000432">
    <property type="protein sequence ID" value="THJ70230.1"/>
    <property type="molecule type" value="Genomic_DNA"/>
</dbReference>
<keyword evidence="2" id="KW-0238">DNA-binding</keyword>
<feature type="domain" description="HTH gntR-type" evidence="5">
    <location>
        <begin position="23"/>
        <end position="93"/>
    </location>
</feature>
<protein>
    <submittedName>
        <fullName evidence="6">Winged helix-turn-helix transcriptional regulator</fullName>
    </submittedName>
</protein>
<dbReference type="InterPro" id="IPR036388">
    <property type="entry name" value="WH-like_DNA-bd_sf"/>
</dbReference>
<keyword evidence="4" id="KW-0175">Coiled coil</keyword>
<dbReference type="InterPro" id="IPR000524">
    <property type="entry name" value="Tscrpt_reg_HTH_GntR"/>
</dbReference>
<dbReference type="GO" id="GO:0045892">
    <property type="term" value="P:negative regulation of DNA-templated transcription"/>
    <property type="evidence" value="ECO:0007669"/>
    <property type="project" value="TreeGrafter"/>
</dbReference>
<sequence>MLQVHEALHCDRGVSTLTAVTGQPAYQQVADDLRSKILNGTYPVEKETRLPSTTDLMAIYDVSSTVVRAAIRELRTEGVVAGQPGKGVYVIKAPSQPDIGPDALDRVENLEREVEQLRRRVADLETERGGSGPSGP</sequence>
<dbReference type="InterPro" id="IPR050679">
    <property type="entry name" value="Bact_HTH_transcr_reg"/>
</dbReference>
<evidence type="ECO:0000313" key="6">
    <source>
        <dbReference type="EMBL" id="THJ70230.1"/>
    </source>
</evidence>
<dbReference type="SMART" id="SM00345">
    <property type="entry name" value="HTH_GNTR"/>
    <property type="match status" value="1"/>
</dbReference>
<evidence type="ECO:0000256" key="2">
    <source>
        <dbReference type="ARBA" id="ARBA00023125"/>
    </source>
</evidence>
<reference evidence="6 7" key="1">
    <citation type="submission" date="2019-04" db="EMBL/GenBank/DDBJ databases">
        <title>Draft genome sequences for three unisolated Alnus-infective Frankia Sp+ strains, AgTrS, AiOr and AvVan, the first sequenced Frankia strains able to sporulate in-planta.</title>
        <authorList>
            <person name="Bethencourt L."/>
            <person name="Vautrin F."/>
            <person name="Taib N."/>
            <person name="Dubost A."/>
            <person name="Castro-Garcia L."/>
            <person name="Imbaud O."/>
            <person name="Abrouk D."/>
            <person name="Fournier P."/>
            <person name="Briolay J."/>
            <person name="Nguyen A."/>
            <person name="Normand P."/>
            <person name="Fernandez M.P."/>
            <person name="Brochier-Armanet C."/>
            <person name="Herrera-Belaroussi A."/>
        </authorList>
    </citation>
    <scope>NUCLEOTIDE SEQUENCE [LARGE SCALE GENOMIC DNA]</scope>
    <source>
        <strain evidence="6 7">AvVan</strain>
    </source>
</reference>
<dbReference type="InterPro" id="IPR036390">
    <property type="entry name" value="WH_DNA-bd_sf"/>
</dbReference>
<dbReference type="OrthoDB" id="3210131at2"/>
<evidence type="ECO:0000256" key="3">
    <source>
        <dbReference type="ARBA" id="ARBA00023163"/>
    </source>
</evidence>
<dbReference type="Proteomes" id="UP000305282">
    <property type="component" value="Unassembled WGS sequence"/>
</dbReference>
<evidence type="ECO:0000313" key="7">
    <source>
        <dbReference type="Proteomes" id="UP000305282"/>
    </source>
</evidence>
<dbReference type="PROSITE" id="PS50949">
    <property type="entry name" value="HTH_GNTR"/>
    <property type="match status" value="1"/>
</dbReference>
<dbReference type="GO" id="GO:0003677">
    <property type="term" value="F:DNA binding"/>
    <property type="evidence" value="ECO:0007669"/>
    <property type="project" value="UniProtKB-KW"/>
</dbReference>
<keyword evidence="3" id="KW-0804">Transcription</keyword>
<comment type="caution">
    <text evidence="6">The sequence shown here is derived from an EMBL/GenBank/DDBJ whole genome shotgun (WGS) entry which is preliminary data.</text>
</comment>
<evidence type="ECO:0000256" key="4">
    <source>
        <dbReference type="SAM" id="Coils"/>
    </source>
</evidence>
<gene>
    <name evidence="6" type="ORF">E7Y31_15875</name>
</gene>
<dbReference type="SUPFAM" id="SSF46785">
    <property type="entry name" value="Winged helix' DNA-binding domain"/>
    <property type="match status" value="1"/>
</dbReference>
<proteinExistence type="predicted"/>
<dbReference type="CDD" id="cd07377">
    <property type="entry name" value="WHTH_GntR"/>
    <property type="match status" value="1"/>
</dbReference>
<keyword evidence="1" id="KW-0805">Transcription regulation</keyword>
<feature type="coiled-coil region" evidence="4">
    <location>
        <begin position="100"/>
        <end position="127"/>
    </location>
</feature>
<dbReference type="Gene3D" id="1.10.10.10">
    <property type="entry name" value="Winged helix-like DNA-binding domain superfamily/Winged helix DNA-binding domain"/>
    <property type="match status" value="1"/>
</dbReference>
<organism evidence="6 7">
    <name type="scientific">Candidatus Frankia alpina</name>
    <dbReference type="NCBI Taxonomy" id="2699483"/>
    <lineage>
        <taxon>Bacteria</taxon>
        <taxon>Bacillati</taxon>
        <taxon>Actinomycetota</taxon>
        <taxon>Actinomycetes</taxon>
        <taxon>Frankiales</taxon>
        <taxon>Frankiaceae</taxon>
        <taxon>Frankia</taxon>
    </lineage>
</organism>
<keyword evidence="7" id="KW-1185">Reference proteome</keyword>
<name>A0A4S5EET8_9ACTN</name>
<dbReference type="GO" id="GO:0003700">
    <property type="term" value="F:DNA-binding transcription factor activity"/>
    <property type="evidence" value="ECO:0007669"/>
    <property type="project" value="InterPro"/>
</dbReference>